<evidence type="ECO:0000259" key="2">
    <source>
        <dbReference type="Pfam" id="PF12146"/>
    </source>
</evidence>
<dbReference type="GO" id="GO:0052689">
    <property type="term" value="F:carboxylic ester hydrolase activity"/>
    <property type="evidence" value="ECO:0007669"/>
    <property type="project" value="UniProtKB-ARBA"/>
</dbReference>
<keyword evidence="4" id="KW-1185">Reference proteome</keyword>
<dbReference type="EMBL" id="JACADJ010000015">
    <property type="protein sequence ID" value="NWH04676.1"/>
    <property type="molecule type" value="Genomic_DNA"/>
</dbReference>
<dbReference type="Proteomes" id="UP000553343">
    <property type="component" value="Unassembled WGS sequence"/>
</dbReference>
<reference evidence="3 4" key="1">
    <citation type="submission" date="2020-06" db="EMBL/GenBank/DDBJ databases">
        <title>High-quality draft genome of sulfate reducer Desulfobacter latus type strain AcrS2 isolated from marine sediment.</title>
        <authorList>
            <person name="Hoppe M."/>
            <person name="Larsen C.K."/>
            <person name="Marshall I.P.G."/>
            <person name="Schramm A."/>
            <person name="Marietou A.G."/>
        </authorList>
    </citation>
    <scope>NUCLEOTIDE SEQUENCE [LARGE SCALE GENOMIC DNA]</scope>
    <source>
        <strain evidence="3 4">AcRS2</strain>
    </source>
</reference>
<keyword evidence="1 3" id="KW-0378">Hydrolase</keyword>
<evidence type="ECO:0000313" key="4">
    <source>
        <dbReference type="Proteomes" id="UP000553343"/>
    </source>
</evidence>
<gene>
    <name evidence="3" type="ORF">HXW94_06695</name>
</gene>
<dbReference type="SUPFAM" id="SSF53474">
    <property type="entry name" value="alpha/beta-Hydrolases"/>
    <property type="match status" value="1"/>
</dbReference>
<dbReference type="AlphaFoldDB" id="A0A850TBC5"/>
<dbReference type="InterPro" id="IPR022742">
    <property type="entry name" value="Hydrolase_4"/>
</dbReference>
<dbReference type="InterPro" id="IPR050261">
    <property type="entry name" value="FrsA_esterase"/>
</dbReference>
<dbReference type="Gene3D" id="3.40.50.1820">
    <property type="entry name" value="alpha/beta hydrolase"/>
    <property type="match status" value="1"/>
</dbReference>
<evidence type="ECO:0000313" key="3">
    <source>
        <dbReference type="EMBL" id="NWH04676.1"/>
    </source>
</evidence>
<feature type="domain" description="Serine aminopeptidase S33" evidence="2">
    <location>
        <begin position="29"/>
        <end position="143"/>
    </location>
</feature>
<organism evidence="3 4">
    <name type="scientific">Desulfobacter latus</name>
    <dbReference type="NCBI Taxonomy" id="2292"/>
    <lineage>
        <taxon>Bacteria</taxon>
        <taxon>Pseudomonadati</taxon>
        <taxon>Thermodesulfobacteriota</taxon>
        <taxon>Desulfobacteria</taxon>
        <taxon>Desulfobacterales</taxon>
        <taxon>Desulfobacteraceae</taxon>
        <taxon>Desulfobacter</taxon>
    </lineage>
</organism>
<sequence length="251" mass="27608">MKIMETNFTVDGFTLKGTLHLPQCPRPPLVIGSHGLEGSRNSAKQMLLSKVLPANNIAFFRFDHRGCGDSQGNFIKDTSIEKRAGDFCAAAGHVLEMGVTSDRIALFGSSMGGATCIKAWQDLERAGLKIQGAVLCASPVNTRTIKRIPLAGNDERPALSLDFFQENLLYDLSDQAKALHHVMIFHGNADEVVPVENAEALYAAMQPPKEMILHDGGDHQMTNRTHQQDFEQKMIAWYKSVFMQSGTTCSQ</sequence>
<dbReference type="PANTHER" id="PTHR22946">
    <property type="entry name" value="DIENELACTONE HYDROLASE DOMAIN-CONTAINING PROTEIN-RELATED"/>
    <property type="match status" value="1"/>
</dbReference>
<dbReference type="PANTHER" id="PTHR22946:SF9">
    <property type="entry name" value="POLYKETIDE TRANSFERASE AF380"/>
    <property type="match status" value="1"/>
</dbReference>
<name>A0A850TBC5_9BACT</name>
<comment type="caution">
    <text evidence="3">The sequence shown here is derived from an EMBL/GenBank/DDBJ whole genome shotgun (WGS) entry which is preliminary data.</text>
</comment>
<proteinExistence type="predicted"/>
<dbReference type="Pfam" id="PF12146">
    <property type="entry name" value="Hydrolase_4"/>
    <property type="match status" value="1"/>
</dbReference>
<evidence type="ECO:0000256" key="1">
    <source>
        <dbReference type="ARBA" id="ARBA00022801"/>
    </source>
</evidence>
<dbReference type="InterPro" id="IPR029058">
    <property type="entry name" value="AB_hydrolase_fold"/>
</dbReference>
<protein>
    <submittedName>
        <fullName evidence="3">Alpha/beta hydrolase</fullName>
    </submittedName>
</protein>
<accession>A0A850TBC5</accession>